<dbReference type="HOGENOM" id="CLU_312641_0_0_1"/>
<gene>
    <name evidence="3" type="ORF">GYMLUDRAFT_242466</name>
</gene>
<proteinExistence type="predicted"/>
<keyword evidence="4" id="KW-1185">Reference proteome</keyword>
<evidence type="ECO:0000256" key="1">
    <source>
        <dbReference type="SAM" id="MobiDB-lite"/>
    </source>
</evidence>
<dbReference type="SUPFAM" id="SSF81383">
    <property type="entry name" value="F-box domain"/>
    <property type="match status" value="1"/>
</dbReference>
<evidence type="ECO:0000259" key="2">
    <source>
        <dbReference type="PROSITE" id="PS50181"/>
    </source>
</evidence>
<accession>A0A0D0BFY5</accession>
<feature type="domain" description="F-box" evidence="2">
    <location>
        <begin position="221"/>
        <end position="267"/>
    </location>
</feature>
<name>A0A0D0BFY5_9AGAR</name>
<sequence length="1006" mass="109725">MGDWDFYCALCAAPFYIPDLNETSDEINNRNFPENLLSWLSTLQVVGTNPHAHGLSSCYISGEGTASYYGEAQCKSSQDPNCPGVDQGSEKFCVSTYFNYAEMQEGVIPVHAKCLQIFRRVLAREKGISMSELDTVNIDPDTLLGTFREKRNTQFLKCLDVDYYELDKWKNEQYFIYHQPSQFILDPLFVPAMTDYVENMPLLSVVSVTAPTSSTLSHNFSDPFSALPPEILTEILLTLPLSSLSPFMTASPATRRLQLTQSFWQNRIKIHMPWSWEIISHAAQTKKPYDWVTIHSDLQRFSLSDWRIDEKPHLPLPLPVGFANRRRIYHVCEELVRVYVRLETEAQTATTSGLEDDKHNDTAQMLQTAKCIHFPAVSMPLSPELNAVTKFMLPRWSDIGLEKKTMEITWNREGVLAGIGITVRGIRSGVGFGFAVGGEGEGQGTGREKEGDEGEAGRLMKTDTMLLQERDWIDGFEFYMSTSEPKVVGVKIRTLRSPHVTFGLTTAGTGGGGGGAGGVRLMAVEDGSVFVGLKAVVGKDFGITRLGVLECPCPEGIDVDVGLPVLPKLDAETRRLIWKNNLPPTDIRAMPFLTGYNNYGNEATESGQMMEALIFGDSHGGGTSGFRLGALTGFAVSADFLSFFVYYDDDAEPSTAGIGFTSNTSQTLKRFDIDGPGGEKIVQVSLAYGSRPVGLKVLTNRGRQGIFGMHRPESLSGVQSFPPMTTAEYEVAGLYGSFEILRGYNRFTSFGALCHTLSPHEPPPPPIPAAPGAWDPSPPPSHWHEKGPVYGSDEHFALTYLDLTKPVSRIHGLLAAPDRIDITELGGFVVVYADGSSCAIGTPATHLWASIRDAQEAEKEGTIPRHQEMSRGFGKSDEGVVVHVTTEEAVVQNRTGGMGACWDLGPCGGLINAITVWSGPKYLNGVQFHLADGRSSVKWGKCGQAPSVVISTGDATPSAVAVVAGLSDVPVSVGAVGVKFYLDSQRDHYNAADARPIGLQILVADI</sequence>
<dbReference type="EMBL" id="KN834766">
    <property type="protein sequence ID" value="KIK62830.1"/>
    <property type="molecule type" value="Genomic_DNA"/>
</dbReference>
<evidence type="ECO:0000313" key="4">
    <source>
        <dbReference type="Proteomes" id="UP000053593"/>
    </source>
</evidence>
<dbReference type="AlphaFoldDB" id="A0A0D0BFY5"/>
<dbReference type="OrthoDB" id="2886486at2759"/>
<protein>
    <recommendedName>
        <fullName evidence="2">F-box domain-containing protein</fullName>
    </recommendedName>
</protein>
<evidence type="ECO:0000313" key="3">
    <source>
        <dbReference type="EMBL" id="KIK62830.1"/>
    </source>
</evidence>
<feature type="region of interest" description="Disordered" evidence="1">
    <location>
        <begin position="761"/>
        <end position="786"/>
    </location>
</feature>
<feature type="compositionally biased region" description="Basic and acidic residues" evidence="1">
    <location>
        <begin position="446"/>
        <end position="456"/>
    </location>
</feature>
<reference evidence="3 4" key="1">
    <citation type="submission" date="2014-04" db="EMBL/GenBank/DDBJ databases">
        <title>Evolutionary Origins and Diversification of the Mycorrhizal Mutualists.</title>
        <authorList>
            <consortium name="DOE Joint Genome Institute"/>
            <consortium name="Mycorrhizal Genomics Consortium"/>
            <person name="Kohler A."/>
            <person name="Kuo A."/>
            <person name="Nagy L.G."/>
            <person name="Floudas D."/>
            <person name="Copeland A."/>
            <person name="Barry K.W."/>
            <person name="Cichocki N."/>
            <person name="Veneault-Fourrey C."/>
            <person name="LaButti K."/>
            <person name="Lindquist E.A."/>
            <person name="Lipzen A."/>
            <person name="Lundell T."/>
            <person name="Morin E."/>
            <person name="Murat C."/>
            <person name="Riley R."/>
            <person name="Ohm R."/>
            <person name="Sun H."/>
            <person name="Tunlid A."/>
            <person name="Henrissat B."/>
            <person name="Grigoriev I.V."/>
            <person name="Hibbett D.S."/>
            <person name="Martin F."/>
        </authorList>
    </citation>
    <scope>NUCLEOTIDE SEQUENCE [LARGE SCALE GENOMIC DNA]</scope>
    <source>
        <strain evidence="3 4">FD-317 M1</strain>
    </source>
</reference>
<dbReference type="PROSITE" id="PS50181">
    <property type="entry name" value="FBOX"/>
    <property type="match status" value="1"/>
</dbReference>
<dbReference type="InterPro" id="IPR001810">
    <property type="entry name" value="F-box_dom"/>
</dbReference>
<dbReference type="Proteomes" id="UP000053593">
    <property type="component" value="Unassembled WGS sequence"/>
</dbReference>
<organism evidence="3 4">
    <name type="scientific">Collybiopsis luxurians FD-317 M1</name>
    <dbReference type="NCBI Taxonomy" id="944289"/>
    <lineage>
        <taxon>Eukaryota</taxon>
        <taxon>Fungi</taxon>
        <taxon>Dikarya</taxon>
        <taxon>Basidiomycota</taxon>
        <taxon>Agaricomycotina</taxon>
        <taxon>Agaricomycetes</taxon>
        <taxon>Agaricomycetidae</taxon>
        <taxon>Agaricales</taxon>
        <taxon>Marasmiineae</taxon>
        <taxon>Omphalotaceae</taxon>
        <taxon>Collybiopsis</taxon>
        <taxon>Collybiopsis luxurians</taxon>
    </lineage>
</organism>
<dbReference type="InterPro" id="IPR036047">
    <property type="entry name" value="F-box-like_dom_sf"/>
</dbReference>
<feature type="region of interest" description="Disordered" evidence="1">
    <location>
        <begin position="437"/>
        <end position="456"/>
    </location>
</feature>